<keyword evidence="7" id="KW-0472">Membrane</keyword>
<keyword evidence="2 5" id="KW-0645">Protease</keyword>
<comment type="caution">
    <text evidence="10">The sequence shown here is derived from an EMBL/GenBank/DDBJ whole genome shotgun (WGS) entry which is preliminary data.</text>
</comment>
<feature type="transmembrane region" description="Helical" evidence="7">
    <location>
        <begin position="348"/>
        <end position="368"/>
    </location>
</feature>
<dbReference type="SUPFAM" id="SSF52743">
    <property type="entry name" value="Subtilisin-like"/>
    <property type="match status" value="1"/>
</dbReference>
<evidence type="ECO:0000256" key="4">
    <source>
        <dbReference type="ARBA" id="ARBA00022825"/>
    </source>
</evidence>
<sequence length="427" mass="42927">MRVLGATTLAGALLLAAAPGASADQVRDGQWANQYFKLDKVWSVSKGDNVIVAVIDSGVDATHPDLTGQVLPGYDQSGKNLNTRPTDSHGTGMAAEIAGRGHGSNAGVVGLAPGAKILPVYKADAQDSDAIPQGVKWAVDHGAKVINISQGSSFANPDMPAAIAYAYQHDVLVVAAAGNNGSAVDNPANLPGVLAVAAAGKDGEVWADSSFGPEVRLAAPGVDVVTAGKCGSSQYCIGSGSSDAAAYVSGAAALVRAKYPQLTAGQVANRLAKSAAVPASASGAKLPDPHFGYGVIRPYEALTMDIPAGSKEGPLTAPGGAAAPGAASDAPVSQPVTKTSVFGGITPLMVLGALAVVVVLLVVVIAAATRNRRRLQAAPVPPQGQAPYGAAPGWPPAQQPYGTQPPPPGYPQQQPYQNPYQGGNPPR</sequence>
<feature type="active site" description="Charge relay system" evidence="5">
    <location>
        <position position="242"/>
    </location>
</feature>
<dbReference type="EMBL" id="BAAALD010000016">
    <property type="protein sequence ID" value="GAA1079830.1"/>
    <property type="molecule type" value="Genomic_DNA"/>
</dbReference>
<feature type="active site" description="Charge relay system" evidence="5">
    <location>
        <position position="56"/>
    </location>
</feature>
<comment type="similarity">
    <text evidence="1 5">Belongs to the peptidase S8 family.</text>
</comment>
<keyword evidence="7" id="KW-0812">Transmembrane</keyword>
<evidence type="ECO:0000256" key="3">
    <source>
        <dbReference type="ARBA" id="ARBA00022801"/>
    </source>
</evidence>
<evidence type="ECO:0000313" key="10">
    <source>
        <dbReference type="EMBL" id="GAA1079830.1"/>
    </source>
</evidence>
<feature type="compositionally biased region" description="Low complexity" evidence="6">
    <location>
        <begin position="313"/>
        <end position="331"/>
    </location>
</feature>
<dbReference type="PROSITE" id="PS51892">
    <property type="entry name" value="SUBTILASE"/>
    <property type="match status" value="1"/>
</dbReference>
<evidence type="ECO:0000256" key="5">
    <source>
        <dbReference type="PROSITE-ProRule" id="PRU01240"/>
    </source>
</evidence>
<dbReference type="InterPro" id="IPR036852">
    <property type="entry name" value="Peptidase_S8/S53_dom_sf"/>
</dbReference>
<keyword evidence="8" id="KW-0732">Signal</keyword>
<evidence type="ECO:0000259" key="9">
    <source>
        <dbReference type="Pfam" id="PF00082"/>
    </source>
</evidence>
<evidence type="ECO:0000313" key="11">
    <source>
        <dbReference type="Proteomes" id="UP001499987"/>
    </source>
</evidence>
<keyword evidence="7" id="KW-1133">Transmembrane helix</keyword>
<accession>A0ABN1TGB3</accession>
<keyword evidence="3 5" id="KW-0378">Hydrolase</keyword>
<protein>
    <recommendedName>
        <fullName evidence="9">Peptidase S8/S53 domain-containing protein</fullName>
    </recommendedName>
</protein>
<dbReference type="InterPro" id="IPR000209">
    <property type="entry name" value="Peptidase_S8/S53_dom"/>
</dbReference>
<feature type="compositionally biased region" description="Pro residues" evidence="6">
    <location>
        <begin position="393"/>
        <end position="410"/>
    </location>
</feature>
<evidence type="ECO:0000256" key="7">
    <source>
        <dbReference type="SAM" id="Phobius"/>
    </source>
</evidence>
<dbReference type="PANTHER" id="PTHR43399">
    <property type="entry name" value="SUBTILISIN-RELATED"/>
    <property type="match status" value="1"/>
</dbReference>
<feature type="region of interest" description="Disordered" evidence="6">
    <location>
        <begin position="70"/>
        <end position="96"/>
    </location>
</feature>
<feature type="active site" description="Charge relay system" evidence="5">
    <location>
        <position position="89"/>
    </location>
</feature>
<evidence type="ECO:0000256" key="1">
    <source>
        <dbReference type="ARBA" id="ARBA00011073"/>
    </source>
</evidence>
<evidence type="ECO:0000256" key="6">
    <source>
        <dbReference type="SAM" id="MobiDB-lite"/>
    </source>
</evidence>
<feature type="compositionally biased region" description="Low complexity" evidence="6">
    <location>
        <begin position="411"/>
        <end position="427"/>
    </location>
</feature>
<dbReference type="InterPro" id="IPR023827">
    <property type="entry name" value="Peptidase_S8_Asp-AS"/>
</dbReference>
<dbReference type="Pfam" id="PF00082">
    <property type="entry name" value="Peptidase_S8"/>
    <property type="match status" value="1"/>
</dbReference>
<evidence type="ECO:0000256" key="2">
    <source>
        <dbReference type="ARBA" id="ARBA00022670"/>
    </source>
</evidence>
<feature type="region of interest" description="Disordered" evidence="6">
    <location>
        <begin position="310"/>
        <end position="333"/>
    </location>
</feature>
<gene>
    <name evidence="10" type="ORF">GCM10009663_22890</name>
</gene>
<dbReference type="Gene3D" id="3.40.50.200">
    <property type="entry name" value="Peptidase S8/S53 domain"/>
    <property type="match status" value="1"/>
</dbReference>
<feature type="domain" description="Peptidase S8/S53" evidence="9">
    <location>
        <begin position="47"/>
        <end position="294"/>
    </location>
</feature>
<feature type="compositionally biased region" description="Polar residues" evidence="6">
    <location>
        <begin position="77"/>
        <end position="89"/>
    </location>
</feature>
<dbReference type="InterPro" id="IPR015500">
    <property type="entry name" value="Peptidase_S8_subtilisin-rel"/>
</dbReference>
<dbReference type="PANTHER" id="PTHR43399:SF4">
    <property type="entry name" value="CELL WALL-ASSOCIATED PROTEASE"/>
    <property type="match status" value="1"/>
</dbReference>
<feature type="region of interest" description="Disordered" evidence="6">
    <location>
        <begin position="374"/>
        <end position="427"/>
    </location>
</feature>
<keyword evidence="4 5" id="KW-0720">Serine protease</keyword>
<feature type="chain" id="PRO_5046690443" description="Peptidase S8/S53 domain-containing protein" evidence="8">
    <location>
        <begin position="24"/>
        <end position="427"/>
    </location>
</feature>
<organism evidence="10 11">
    <name type="scientific">Kitasatospora arboriphila</name>
    <dbReference type="NCBI Taxonomy" id="258052"/>
    <lineage>
        <taxon>Bacteria</taxon>
        <taxon>Bacillati</taxon>
        <taxon>Actinomycetota</taxon>
        <taxon>Actinomycetes</taxon>
        <taxon>Kitasatosporales</taxon>
        <taxon>Streptomycetaceae</taxon>
        <taxon>Kitasatospora</taxon>
    </lineage>
</organism>
<name>A0ABN1TGB3_9ACTN</name>
<feature type="signal peptide" evidence="8">
    <location>
        <begin position="1"/>
        <end position="23"/>
    </location>
</feature>
<dbReference type="PROSITE" id="PS00136">
    <property type="entry name" value="SUBTILASE_ASP"/>
    <property type="match status" value="1"/>
</dbReference>
<proteinExistence type="inferred from homology"/>
<dbReference type="PRINTS" id="PR00723">
    <property type="entry name" value="SUBTILISIN"/>
</dbReference>
<dbReference type="InterPro" id="IPR051048">
    <property type="entry name" value="Peptidase_S8/S53_subtilisin"/>
</dbReference>
<keyword evidence="11" id="KW-1185">Reference proteome</keyword>
<evidence type="ECO:0000256" key="8">
    <source>
        <dbReference type="SAM" id="SignalP"/>
    </source>
</evidence>
<reference evidence="10 11" key="1">
    <citation type="journal article" date="2019" name="Int. J. Syst. Evol. Microbiol.">
        <title>The Global Catalogue of Microorganisms (GCM) 10K type strain sequencing project: providing services to taxonomists for standard genome sequencing and annotation.</title>
        <authorList>
            <consortium name="The Broad Institute Genomics Platform"/>
            <consortium name="The Broad Institute Genome Sequencing Center for Infectious Disease"/>
            <person name="Wu L."/>
            <person name="Ma J."/>
        </authorList>
    </citation>
    <scope>NUCLEOTIDE SEQUENCE [LARGE SCALE GENOMIC DNA]</scope>
    <source>
        <strain evidence="10 11">JCM 13002</strain>
    </source>
</reference>
<dbReference type="Proteomes" id="UP001499987">
    <property type="component" value="Unassembled WGS sequence"/>
</dbReference>